<accession>A0A1H8I841</accession>
<keyword evidence="4" id="KW-1185">Reference proteome</keyword>
<protein>
    <submittedName>
        <fullName evidence="3">Uncharacterized protein</fullName>
    </submittedName>
</protein>
<dbReference type="STRING" id="46177.SAMN05660976_07995"/>
<keyword evidence="2" id="KW-1133">Transmembrane helix</keyword>
<organism evidence="3 4">
    <name type="scientific">Nonomuraea pusilla</name>
    <dbReference type="NCBI Taxonomy" id="46177"/>
    <lineage>
        <taxon>Bacteria</taxon>
        <taxon>Bacillati</taxon>
        <taxon>Actinomycetota</taxon>
        <taxon>Actinomycetes</taxon>
        <taxon>Streptosporangiales</taxon>
        <taxon>Streptosporangiaceae</taxon>
        <taxon>Nonomuraea</taxon>
    </lineage>
</organism>
<feature type="transmembrane region" description="Helical" evidence="2">
    <location>
        <begin position="92"/>
        <end position="109"/>
    </location>
</feature>
<sequence>MKWWLFWTSLFAVLITAWLVLYADVTPSTLLSLGMGAVCLLWLIVILTVPWNLCFAARRVVHEIQVSREQGIEVAQRREDEARAIARRMLRLALAGHVVSAAVIAVVTYVSGAAIGYYFAGFYLLATVFRPVGAYTSHLRERVTTLGEEVRYPRADVLALRGQVRELEETAKTLREDHDRVAAELEAAKAALELADHDLGRRLTLMTRRFDETVDGLTDNQEVITGLKAFLRLVRADPA</sequence>
<dbReference type="Proteomes" id="UP000198953">
    <property type="component" value="Unassembled WGS sequence"/>
</dbReference>
<dbReference type="OrthoDB" id="980132at2"/>
<feature type="transmembrane region" description="Helical" evidence="2">
    <location>
        <begin position="33"/>
        <end position="55"/>
    </location>
</feature>
<evidence type="ECO:0000313" key="4">
    <source>
        <dbReference type="Proteomes" id="UP000198953"/>
    </source>
</evidence>
<reference evidence="3 4" key="1">
    <citation type="submission" date="2016-10" db="EMBL/GenBank/DDBJ databases">
        <authorList>
            <person name="de Groot N.N."/>
        </authorList>
    </citation>
    <scope>NUCLEOTIDE SEQUENCE [LARGE SCALE GENOMIC DNA]</scope>
    <source>
        <strain evidence="3 4">DSM 43357</strain>
    </source>
</reference>
<gene>
    <name evidence="3" type="ORF">SAMN05660976_07995</name>
</gene>
<dbReference type="EMBL" id="FOBF01000031">
    <property type="protein sequence ID" value="SEN64549.1"/>
    <property type="molecule type" value="Genomic_DNA"/>
</dbReference>
<dbReference type="RefSeq" id="WP_055509850.1">
    <property type="nucleotide sequence ID" value="NZ_BBZG01000007.1"/>
</dbReference>
<keyword evidence="1" id="KW-0175">Coiled coil</keyword>
<evidence type="ECO:0000256" key="1">
    <source>
        <dbReference type="SAM" id="Coils"/>
    </source>
</evidence>
<evidence type="ECO:0000256" key="2">
    <source>
        <dbReference type="SAM" id="Phobius"/>
    </source>
</evidence>
<evidence type="ECO:0000313" key="3">
    <source>
        <dbReference type="EMBL" id="SEN64549.1"/>
    </source>
</evidence>
<keyword evidence="2" id="KW-0812">Transmembrane</keyword>
<proteinExistence type="predicted"/>
<keyword evidence="2" id="KW-0472">Membrane</keyword>
<name>A0A1H8I841_9ACTN</name>
<dbReference type="AlphaFoldDB" id="A0A1H8I841"/>
<feature type="coiled-coil region" evidence="1">
    <location>
        <begin position="157"/>
        <end position="195"/>
    </location>
</feature>